<name>G0TUB9_TRYVY</name>
<accession>G0TUB9</accession>
<dbReference type="VEuPathDB" id="TriTrypDB:TvY486_0402190"/>
<evidence type="ECO:0000313" key="1">
    <source>
        <dbReference type="EMBL" id="CCC47553.1"/>
    </source>
</evidence>
<dbReference type="AlphaFoldDB" id="G0TUB9"/>
<reference evidence="1" key="1">
    <citation type="journal article" date="2012" name="Proc. Natl. Acad. Sci. U.S.A.">
        <title>Antigenic diversity is generated by distinct evolutionary mechanisms in African trypanosome species.</title>
        <authorList>
            <person name="Jackson A.P."/>
            <person name="Berry A."/>
            <person name="Aslett M."/>
            <person name="Allison H.C."/>
            <person name="Burton P."/>
            <person name="Vavrova-Anderson J."/>
            <person name="Brown R."/>
            <person name="Browne H."/>
            <person name="Corton N."/>
            <person name="Hauser H."/>
            <person name="Gamble J."/>
            <person name="Gilderthorp R."/>
            <person name="Marcello L."/>
            <person name="McQuillan J."/>
            <person name="Otto T.D."/>
            <person name="Quail M.A."/>
            <person name="Sanders M.J."/>
            <person name="van Tonder A."/>
            <person name="Ginger M.L."/>
            <person name="Field M.C."/>
            <person name="Barry J.D."/>
            <person name="Hertz-Fowler C."/>
            <person name="Berriman M."/>
        </authorList>
    </citation>
    <scope>NUCLEOTIDE SEQUENCE</scope>
    <source>
        <strain evidence="1">Y486</strain>
    </source>
</reference>
<protein>
    <submittedName>
        <fullName evidence="1">Uncharacterized protein</fullName>
    </submittedName>
</protein>
<sequence length="496" mass="55689">MDPVFPRAPTLATPRFFEVPNDLNGGATQCRSPCTVKKVTPPPDPNVIATIRRRIEYGAACRSSSNNSLASEETEGRAHRLASLQSALSILCHIAATDSSKYFVHPQLRVGRATDAGGNDSTLPYTVTEIYTTVCALKLEYEDILSQLRKECETQPSDSESLRTALSETERRVDDCVYLLELTVLQMFLNIGRARQVPAVYVEQMLCALPGIFSTEKWPCRTIIMEDTQRRSERQDASMDAIGCEGECSDDVTHATTAIAFKTLHEVKNSDCLHLLCNQNKRQIGSGLFVPLNELLGRALKGEYRTRGLYAVLYDVKQLLYAAYASIPVEYEAVLHSLHQQFEQSVRRHYGNFLRSSGLSHDAESDDLLLPVKTIFDLNPLPIPISENSADVFAYSDTQVKCMQLLGKLREVDTNRWFEYPAFDMANVELSTLERWIRGPSFGKKSDREAFTALRNILEKMVDSCVMSYGPDSPYSRVITLIRHRLVDAARALRLL</sequence>
<gene>
    <name evidence="1" type="ORF">TVY486_0402190</name>
</gene>
<organism evidence="1">
    <name type="scientific">Trypanosoma vivax (strain Y486)</name>
    <dbReference type="NCBI Taxonomy" id="1055687"/>
    <lineage>
        <taxon>Eukaryota</taxon>
        <taxon>Discoba</taxon>
        <taxon>Euglenozoa</taxon>
        <taxon>Kinetoplastea</taxon>
        <taxon>Metakinetoplastina</taxon>
        <taxon>Trypanosomatida</taxon>
        <taxon>Trypanosomatidae</taxon>
        <taxon>Trypanosoma</taxon>
        <taxon>Duttonella</taxon>
    </lineage>
</organism>
<proteinExistence type="predicted"/>
<dbReference type="EMBL" id="HE573020">
    <property type="protein sequence ID" value="CCC47553.1"/>
    <property type="molecule type" value="Genomic_DNA"/>
</dbReference>